<organism evidence="1 2">
    <name type="scientific">Phormidium tenue FACHB-1050</name>
    <dbReference type="NCBI Taxonomy" id="2692857"/>
    <lineage>
        <taxon>Bacteria</taxon>
        <taxon>Bacillati</taxon>
        <taxon>Cyanobacteriota</taxon>
        <taxon>Cyanophyceae</taxon>
        <taxon>Oscillatoriophycideae</taxon>
        <taxon>Oscillatoriales</taxon>
        <taxon>Oscillatoriaceae</taxon>
        <taxon>Phormidium</taxon>
    </lineage>
</organism>
<dbReference type="Proteomes" id="UP000618445">
    <property type="component" value="Unassembled WGS sequence"/>
</dbReference>
<dbReference type="RefSeq" id="WP_190577592.1">
    <property type="nucleotide sequence ID" value="NZ_CAWPQU010000078.1"/>
</dbReference>
<proteinExistence type="predicted"/>
<comment type="caution">
    <text evidence="1">The sequence shown here is derived from an EMBL/GenBank/DDBJ whole genome shotgun (WGS) entry which is preliminary data.</text>
</comment>
<gene>
    <name evidence="1" type="ORF">H6G05_07580</name>
</gene>
<name>A0ABR8C7Y0_9CYAN</name>
<reference evidence="1 2" key="1">
    <citation type="journal article" date="2020" name="ISME J.">
        <title>Comparative genomics reveals insights into cyanobacterial evolution and habitat adaptation.</title>
        <authorList>
            <person name="Chen M.Y."/>
            <person name="Teng W.K."/>
            <person name="Zhao L."/>
            <person name="Hu C.X."/>
            <person name="Zhou Y.K."/>
            <person name="Han B.P."/>
            <person name="Song L.R."/>
            <person name="Shu W.S."/>
        </authorList>
    </citation>
    <scope>NUCLEOTIDE SEQUENCE [LARGE SCALE GENOMIC DNA]</scope>
    <source>
        <strain evidence="1 2">FACHB-1050</strain>
    </source>
</reference>
<protein>
    <submittedName>
        <fullName evidence="1">Uncharacterized protein</fullName>
    </submittedName>
</protein>
<accession>A0ABR8C7Y0</accession>
<evidence type="ECO:0000313" key="2">
    <source>
        <dbReference type="Proteomes" id="UP000618445"/>
    </source>
</evidence>
<evidence type="ECO:0000313" key="1">
    <source>
        <dbReference type="EMBL" id="MBD2316706.1"/>
    </source>
</evidence>
<sequence length="140" mass="15554">MGFTLTRHGSSAVSALRTPEEEAAAKLNHMTLENMPSPVIHGTRPQIEWANKIVRTFLFYSHAWGFKAEEIAAFFKTYRAQSAKFWIDNRNSKPMSSETRIAVEKELAEMAADRAALTKSQAAIAQLTSKQLSKAIGRGV</sequence>
<dbReference type="EMBL" id="JACJQY010000008">
    <property type="protein sequence ID" value="MBD2316706.1"/>
    <property type="molecule type" value="Genomic_DNA"/>
</dbReference>
<keyword evidence="2" id="KW-1185">Reference proteome</keyword>